<dbReference type="CDD" id="cd01317">
    <property type="entry name" value="DHOase_IIa"/>
    <property type="match status" value="1"/>
</dbReference>
<comment type="cofactor">
    <cofactor evidence="6">
        <name>Zn(2+)</name>
        <dbReference type="ChEBI" id="CHEBI:29105"/>
    </cofactor>
    <text evidence="6">Binds 2 Zn(2+) ions per subunit.</text>
</comment>
<feature type="domain" description="Dihydroorotase catalytic" evidence="8">
    <location>
        <begin position="47"/>
        <end position="236"/>
    </location>
</feature>
<dbReference type="InterPro" id="IPR032466">
    <property type="entry name" value="Metal_Hydrolase"/>
</dbReference>
<dbReference type="InterPro" id="IPR006680">
    <property type="entry name" value="Amidohydro-rel"/>
</dbReference>
<feature type="binding site" evidence="6">
    <location>
        <position position="314"/>
    </location>
    <ligand>
        <name>substrate</name>
    </ligand>
</feature>
<evidence type="ECO:0000313" key="10">
    <source>
        <dbReference type="Proteomes" id="UP000663791"/>
    </source>
</evidence>
<feature type="binding site" evidence="6">
    <location>
        <position position="178"/>
    </location>
    <ligand>
        <name>Zn(2+)</name>
        <dbReference type="ChEBI" id="CHEBI:29105"/>
        <label>2</label>
    </ligand>
</feature>
<dbReference type="Pfam" id="PF12890">
    <property type="entry name" value="DHOase"/>
    <property type="match status" value="1"/>
</dbReference>
<feature type="binding site" evidence="6">
    <location>
        <position position="59"/>
    </location>
    <ligand>
        <name>Zn(2+)</name>
        <dbReference type="ChEBI" id="CHEBI:29105"/>
        <label>1</label>
    </ligand>
</feature>
<evidence type="ECO:0000313" key="9">
    <source>
        <dbReference type="EMBL" id="MBM9458830.1"/>
    </source>
</evidence>
<feature type="binding site" evidence="6">
    <location>
        <position position="283"/>
    </location>
    <ligand>
        <name>substrate</name>
    </ligand>
</feature>
<dbReference type="GO" id="GO:0008270">
    <property type="term" value="F:zinc ion binding"/>
    <property type="evidence" value="ECO:0007669"/>
    <property type="project" value="UniProtKB-UniRule"/>
</dbReference>
<dbReference type="GO" id="GO:0004038">
    <property type="term" value="F:allantoinase activity"/>
    <property type="evidence" value="ECO:0007669"/>
    <property type="project" value="TreeGrafter"/>
</dbReference>
<comment type="catalytic activity">
    <reaction evidence="6">
        <text>(S)-dihydroorotate + H2O = N-carbamoyl-L-aspartate + H(+)</text>
        <dbReference type="Rhea" id="RHEA:24296"/>
        <dbReference type="ChEBI" id="CHEBI:15377"/>
        <dbReference type="ChEBI" id="CHEBI:15378"/>
        <dbReference type="ChEBI" id="CHEBI:30864"/>
        <dbReference type="ChEBI" id="CHEBI:32814"/>
        <dbReference type="EC" id="3.5.2.3"/>
    </reaction>
</comment>
<evidence type="ECO:0000256" key="3">
    <source>
        <dbReference type="ARBA" id="ARBA00022723"/>
    </source>
</evidence>
<dbReference type="NCBIfam" id="TIGR00857">
    <property type="entry name" value="pyrC_multi"/>
    <property type="match status" value="1"/>
</dbReference>
<feature type="binding site" evidence="6">
    <location>
        <begin position="328"/>
        <end position="329"/>
    </location>
    <ligand>
        <name>substrate</name>
    </ligand>
</feature>
<feature type="binding site" evidence="6">
    <location>
        <position position="91"/>
    </location>
    <ligand>
        <name>substrate</name>
    </ligand>
</feature>
<evidence type="ECO:0000256" key="4">
    <source>
        <dbReference type="ARBA" id="ARBA00022801"/>
    </source>
</evidence>
<feature type="binding site" evidence="6">
    <location>
        <position position="57"/>
    </location>
    <ligand>
        <name>Zn(2+)</name>
        <dbReference type="ChEBI" id="CHEBI:29105"/>
        <label>1</label>
    </ligand>
</feature>
<dbReference type="EMBL" id="JAERTX010000003">
    <property type="protein sequence ID" value="MBM9458830.1"/>
    <property type="molecule type" value="Genomic_DNA"/>
</dbReference>
<comment type="pathway">
    <text evidence="6">Pyrimidine metabolism; UMP biosynthesis via de novo pathway; (S)-dihydroorotate from bicarbonate: step 3/3.</text>
</comment>
<dbReference type="EC" id="3.5.2.3" evidence="6"/>
<dbReference type="InterPro" id="IPR011059">
    <property type="entry name" value="Metal-dep_hydrolase_composite"/>
</dbReference>
<organism evidence="9 10">
    <name type="scientific">Nocardioides faecalis</name>
    <dbReference type="NCBI Taxonomy" id="2803858"/>
    <lineage>
        <taxon>Bacteria</taxon>
        <taxon>Bacillati</taxon>
        <taxon>Actinomycetota</taxon>
        <taxon>Actinomycetes</taxon>
        <taxon>Propionibacteriales</taxon>
        <taxon>Nocardioidaceae</taxon>
        <taxon>Nocardioides</taxon>
    </lineage>
</organism>
<feature type="binding site" evidence="6">
    <location>
        <position position="151"/>
    </location>
    <ligand>
        <name>Zn(2+)</name>
        <dbReference type="ChEBI" id="CHEBI:29105"/>
        <label>2</label>
    </ligand>
</feature>
<dbReference type="InterPro" id="IPR024403">
    <property type="entry name" value="DHOase_cat"/>
</dbReference>
<feature type="binding site" evidence="6">
    <location>
        <position position="310"/>
    </location>
    <ligand>
        <name>Zn(2+)</name>
        <dbReference type="ChEBI" id="CHEBI:29105"/>
        <label>1</label>
    </ligand>
</feature>
<dbReference type="SUPFAM" id="SSF51556">
    <property type="entry name" value="Metallo-dependent hydrolases"/>
    <property type="match status" value="1"/>
</dbReference>
<dbReference type="InterPro" id="IPR050138">
    <property type="entry name" value="DHOase/Allantoinase_Hydrolase"/>
</dbReference>
<dbReference type="PANTHER" id="PTHR43668">
    <property type="entry name" value="ALLANTOINASE"/>
    <property type="match status" value="1"/>
</dbReference>
<gene>
    <name evidence="6" type="primary">pyrC</name>
    <name evidence="9" type="ORF">JK386_02870</name>
</gene>
<keyword evidence="6" id="KW-0862">Zinc</keyword>
<evidence type="ECO:0000259" key="7">
    <source>
        <dbReference type="Pfam" id="PF01979"/>
    </source>
</evidence>
<comment type="caution">
    <text evidence="9">The sequence shown here is derived from an EMBL/GenBank/DDBJ whole genome shotgun (WGS) entry which is preliminary data.</text>
</comment>
<proteinExistence type="inferred from homology"/>
<dbReference type="GO" id="GO:0006145">
    <property type="term" value="P:purine nucleobase catabolic process"/>
    <property type="evidence" value="ECO:0007669"/>
    <property type="project" value="TreeGrafter"/>
</dbReference>
<sequence length="439" mass="46047">MSSTLIKGATLPDGTTGDVLVDGGEIREVSTRPSTTQATRTIDADGLVLLPGLVDLHTHLREPGREDAETVLTGSRAAAVGGYTAVLAMANTNPVTDTAEAAERVLDLGRAAGLVDVQPVGAVTKGLAGTELAELGLMARSRARVRVFSDDGKCVHDARVMRRALEYVKAFGGVVSQHSQDPDLAGPSACCHEGELSGRLGLPGWPGVAEEVIVARDVMLARHTGSRVHVAHVSTAGSVEVLRWAKEQAKKDGRWDVTAEVTPHHLMLTTDLLAGYDPTYKVNPPLRPDEDVAALREALADGTIDAVATDHAPHARHDKEHAFADAAFGMLGLETALSVVTTVMVEAGLLDWAGVARVMSANPARIAGLDTAPVPQGRPVAVGEPANLTLVDPTAHVTVDRDASVSLSRNNPWHDRKLSGRVVATLLRGTPTVLEGALA</sequence>
<keyword evidence="5 6" id="KW-0665">Pyrimidine biosynthesis</keyword>
<dbReference type="PANTHER" id="PTHR43668:SF2">
    <property type="entry name" value="ALLANTOINASE"/>
    <property type="match status" value="1"/>
</dbReference>
<dbReference type="InterPro" id="IPR004722">
    <property type="entry name" value="DHOase"/>
</dbReference>
<evidence type="ECO:0000256" key="2">
    <source>
        <dbReference type="ARBA" id="ARBA00010286"/>
    </source>
</evidence>
<name>A0A939BXH3_9ACTN</name>
<dbReference type="HAMAP" id="MF_00220_B">
    <property type="entry name" value="PyrC_classI_B"/>
    <property type="match status" value="1"/>
</dbReference>
<dbReference type="NCBIfam" id="NF006836">
    <property type="entry name" value="PRK09357.1-1"/>
    <property type="match status" value="1"/>
</dbReference>
<evidence type="ECO:0000259" key="8">
    <source>
        <dbReference type="Pfam" id="PF12890"/>
    </source>
</evidence>
<dbReference type="RefSeq" id="WP_205290145.1">
    <property type="nucleotide sequence ID" value="NZ_CP074406.1"/>
</dbReference>
<dbReference type="Gene3D" id="3.20.20.140">
    <property type="entry name" value="Metal-dependent hydrolases"/>
    <property type="match status" value="1"/>
</dbReference>
<dbReference type="AlphaFoldDB" id="A0A939BXH3"/>
<accession>A0A939BXH3</accession>
<comment type="function">
    <text evidence="1 6">Catalyzes the reversible cyclization of carbamoyl aspartate to dihydroorotate.</text>
</comment>
<dbReference type="InterPro" id="IPR002195">
    <property type="entry name" value="Dihydroorotase_CS"/>
</dbReference>
<evidence type="ECO:0000256" key="1">
    <source>
        <dbReference type="ARBA" id="ARBA00002368"/>
    </source>
</evidence>
<dbReference type="Gene3D" id="2.30.40.10">
    <property type="entry name" value="Urease, subunit C, domain 1"/>
    <property type="match status" value="1"/>
</dbReference>
<reference evidence="9" key="1">
    <citation type="submission" date="2021-01" db="EMBL/GenBank/DDBJ databases">
        <title>Novel species in genus Nocardioides.</title>
        <authorList>
            <person name="Zhang G."/>
        </authorList>
    </citation>
    <scope>NUCLEOTIDE SEQUENCE</scope>
    <source>
        <strain evidence="9">Zg-536</strain>
    </source>
</reference>
<dbReference type="PROSITE" id="PS00483">
    <property type="entry name" value="DIHYDROOROTASE_2"/>
    <property type="match status" value="1"/>
</dbReference>
<dbReference type="SUPFAM" id="SSF51338">
    <property type="entry name" value="Composite domain of metallo-dependent hydrolases"/>
    <property type="match status" value="1"/>
</dbReference>
<comment type="similarity">
    <text evidence="2 6">Belongs to the metallo-dependent hydrolases superfamily. DHOase family. Class I DHOase subfamily.</text>
</comment>
<keyword evidence="4 6" id="KW-0378">Hydrolase</keyword>
<feature type="active site" evidence="6">
    <location>
        <position position="310"/>
    </location>
</feature>
<feature type="binding site" evidence="6">
    <location>
        <position position="232"/>
    </location>
    <ligand>
        <name>Zn(2+)</name>
        <dbReference type="ChEBI" id="CHEBI:29105"/>
        <label>2</label>
    </ligand>
</feature>
<evidence type="ECO:0000256" key="6">
    <source>
        <dbReference type="HAMAP-Rule" id="MF_00220"/>
    </source>
</evidence>
<keyword evidence="10" id="KW-1185">Reference proteome</keyword>
<dbReference type="GO" id="GO:0044205">
    <property type="term" value="P:'de novo' UMP biosynthetic process"/>
    <property type="evidence" value="ECO:0007669"/>
    <property type="project" value="UniProtKB-UniRule"/>
</dbReference>
<feature type="binding site" evidence="6">
    <location>
        <position position="151"/>
    </location>
    <ligand>
        <name>Zn(2+)</name>
        <dbReference type="ChEBI" id="CHEBI:29105"/>
        <label>1</label>
    </ligand>
</feature>
<feature type="domain" description="Amidohydrolase-related" evidence="7">
    <location>
        <begin position="287"/>
        <end position="429"/>
    </location>
</feature>
<dbReference type="GO" id="GO:0004151">
    <property type="term" value="F:dihydroorotase activity"/>
    <property type="evidence" value="ECO:0007669"/>
    <property type="project" value="UniProtKB-UniRule"/>
</dbReference>
<evidence type="ECO:0000256" key="5">
    <source>
        <dbReference type="ARBA" id="ARBA00022975"/>
    </source>
</evidence>
<dbReference type="Pfam" id="PF01979">
    <property type="entry name" value="Amidohydro_1"/>
    <property type="match status" value="1"/>
</dbReference>
<feature type="binding site" evidence="6">
    <location>
        <begin position="59"/>
        <end position="61"/>
    </location>
    <ligand>
        <name>substrate</name>
    </ligand>
</feature>
<dbReference type="GO" id="GO:0005737">
    <property type="term" value="C:cytoplasm"/>
    <property type="evidence" value="ECO:0007669"/>
    <property type="project" value="TreeGrafter"/>
</dbReference>
<keyword evidence="3 6" id="KW-0479">Metal-binding</keyword>
<protein>
    <recommendedName>
        <fullName evidence="6">Dihydroorotase</fullName>
        <shortName evidence="6">DHOase</shortName>
        <ecNumber evidence="6">3.5.2.3</ecNumber>
    </recommendedName>
</protein>
<dbReference type="Proteomes" id="UP000663791">
    <property type="component" value="Unassembled WGS sequence"/>
</dbReference>